<feature type="compositionally biased region" description="Low complexity" evidence="1">
    <location>
        <begin position="10"/>
        <end position="30"/>
    </location>
</feature>
<evidence type="ECO:0000256" key="1">
    <source>
        <dbReference type="SAM" id="MobiDB-lite"/>
    </source>
</evidence>
<dbReference type="GO" id="GO:0003682">
    <property type="term" value="F:chromatin binding"/>
    <property type="evidence" value="ECO:0007669"/>
    <property type="project" value="TreeGrafter"/>
</dbReference>
<dbReference type="Proteomes" id="UP001206925">
    <property type="component" value="Unassembled WGS sequence"/>
</dbReference>
<protein>
    <submittedName>
        <fullName evidence="2">Uncharacterized protein</fullName>
    </submittedName>
</protein>
<dbReference type="GO" id="GO:1990414">
    <property type="term" value="P:replication-born double-strand break repair via sister chromatid exchange"/>
    <property type="evidence" value="ECO:0007669"/>
    <property type="project" value="TreeGrafter"/>
</dbReference>
<gene>
    <name evidence="2" type="ORF">M8C21_030200</name>
</gene>
<name>A0AAD5CFR1_AMBAR</name>
<dbReference type="EMBL" id="JAMZMK010008348">
    <property type="protein sequence ID" value="KAI7740782.1"/>
    <property type="molecule type" value="Genomic_DNA"/>
</dbReference>
<feature type="region of interest" description="Disordered" evidence="1">
    <location>
        <begin position="1"/>
        <end position="92"/>
    </location>
</feature>
<sequence>RVEPDEALVNEIEFNNNNNNTDDFSNINDIADNGGPSSPPKQISPQESMHSEHDHVQDSIGPHVSFELAPSSPRGKRPAEPAPSPPRVKRRRIKYDQATVLTNEFMKKSIDDASGIKRKRKGVSSFLDVYRINNAHKKEKVLSDPVITGLCDNLSELFEDDNVSSKAQLINIEQANPDAMELGRFSPSIDRNDNMIPPISSPDNTIFSSPRPGDQDTPAFGTDIGSKSYQAGTVGTSVGATSVGTSVGATSVGTSVGATSVGTSVGATSMRTTPNPASSIGSFMSDIETPFPQSHHGFDNSGGLYDIPEVDDAEFHVEFSKLTIAFLFQEFAFIEVDGDAP</sequence>
<organism evidence="2 3">
    <name type="scientific">Ambrosia artemisiifolia</name>
    <name type="common">Common ragweed</name>
    <dbReference type="NCBI Taxonomy" id="4212"/>
    <lineage>
        <taxon>Eukaryota</taxon>
        <taxon>Viridiplantae</taxon>
        <taxon>Streptophyta</taxon>
        <taxon>Embryophyta</taxon>
        <taxon>Tracheophyta</taxon>
        <taxon>Spermatophyta</taxon>
        <taxon>Magnoliopsida</taxon>
        <taxon>eudicotyledons</taxon>
        <taxon>Gunneridae</taxon>
        <taxon>Pentapetalae</taxon>
        <taxon>asterids</taxon>
        <taxon>campanulids</taxon>
        <taxon>Asterales</taxon>
        <taxon>Asteraceae</taxon>
        <taxon>Asteroideae</taxon>
        <taxon>Heliantheae alliance</taxon>
        <taxon>Heliantheae</taxon>
        <taxon>Ambrosia</taxon>
    </lineage>
</organism>
<dbReference type="GO" id="GO:0007062">
    <property type="term" value="P:sister chromatid cohesion"/>
    <property type="evidence" value="ECO:0007669"/>
    <property type="project" value="InterPro"/>
</dbReference>
<dbReference type="InterPro" id="IPR039781">
    <property type="entry name" value="Rad21/Rec8-like"/>
</dbReference>
<proteinExistence type="predicted"/>
<dbReference type="AlphaFoldDB" id="A0AAD5CFR1"/>
<dbReference type="PANTHER" id="PTHR12585:SF55">
    <property type="entry name" value="SISTER CHROMATID COHESION 1 PROTEIN 3"/>
    <property type="match status" value="1"/>
</dbReference>
<feature type="non-terminal residue" evidence="2">
    <location>
        <position position="1"/>
    </location>
</feature>
<evidence type="ECO:0000313" key="2">
    <source>
        <dbReference type="EMBL" id="KAI7740782.1"/>
    </source>
</evidence>
<reference evidence="2" key="1">
    <citation type="submission" date="2022-06" db="EMBL/GenBank/DDBJ databases">
        <title>Uncovering the hologenomic basis of an extraordinary plant invasion.</title>
        <authorList>
            <person name="Bieker V.C."/>
            <person name="Martin M.D."/>
            <person name="Gilbert T."/>
            <person name="Hodgins K."/>
            <person name="Battlay P."/>
            <person name="Petersen B."/>
            <person name="Wilson J."/>
        </authorList>
    </citation>
    <scope>NUCLEOTIDE SEQUENCE</scope>
    <source>
        <strain evidence="2">AA19_3_7</strain>
        <tissue evidence="2">Leaf</tissue>
    </source>
</reference>
<comment type="caution">
    <text evidence="2">The sequence shown here is derived from an EMBL/GenBank/DDBJ whole genome shotgun (WGS) entry which is preliminary data.</text>
</comment>
<dbReference type="PANTHER" id="PTHR12585">
    <property type="entry name" value="SCC1 / RAD21 FAMILY MEMBER"/>
    <property type="match status" value="1"/>
</dbReference>
<dbReference type="GO" id="GO:0008278">
    <property type="term" value="C:cohesin complex"/>
    <property type="evidence" value="ECO:0007669"/>
    <property type="project" value="InterPro"/>
</dbReference>
<accession>A0AAD5CFR1</accession>
<feature type="non-terminal residue" evidence="2">
    <location>
        <position position="341"/>
    </location>
</feature>
<keyword evidence="3" id="KW-1185">Reference proteome</keyword>
<evidence type="ECO:0000313" key="3">
    <source>
        <dbReference type="Proteomes" id="UP001206925"/>
    </source>
</evidence>
<dbReference type="CDD" id="cd21793">
    <property type="entry name" value="Rad21_Rec8_M_AtSYN1-like"/>
    <property type="match status" value="1"/>
</dbReference>